<protein>
    <recommendedName>
        <fullName evidence="7">SHSP domain-containing protein</fullName>
    </recommendedName>
</protein>
<dbReference type="STRING" id="981085.W9QEJ7"/>
<evidence type="ECO:0000256" key="6">
    <source>
        <dbReference type="SAM" id="Phobius"/>
    </source>
</evidence>
<dbReference type="EMBL" id="KE343505">
    <property type="protein sequence ID" value="EXB31239.1"/>
    <property type="molecule type" value="Genomic_DNA"/>
</dbReference>
<keyword evidence="6" id="KW-1133">Transmembrane helix</keyword>
<dbReference type="GO" id="GO:0005886">
    <property type="term" value="C:plasma membrane"/>
    <property type="evidence" value="ECO:0007669"/>
    <property type="project" value="UniProtKB-SubCell"/>
</dbReference>
<feature type="domain" description="SHSP" evidence="7">
    <location>
        <begin position="1"/>
        <end position="103"/>
    </location>
</feature>
<keyword evidence="9" id="KW-1185">Reference proteome</keyword>
<evidence type="ECO:0000256" key="3">
    <source>
        <dbReference type="ARBA" id="ARBA00022821"/>
    </source>
</evidence>
<keyword evidence="3" id="KW-0611">Plant defense</keyword>
<dbReference type="InterPro" id="IPR002068">
    <property type="entry name" value="A-crystallin/Hsp20_dom"/>
</dbReference>
<dbReference type="Proteomes" id="UP000030645">
    <property type="component" value="Unassembled WGS sequence"/>
</dbReference>
<dbReference type="SUPFAM" id="SSF49764">
    <property type="entry name" value="HSP20-like chaperones"/>
    <property type="match status" value="1"/>
</dbReference>
<dbReference type="AlphaFoldDB" id="W9QEJ7"/>
<dbReference type="CDD" id="cd06464">
    <property type="entry name" value="ACD_sHsps-like"/>
    <property type="match status" value="1"/>
</dbReference>
<dbReference type="GO" id="GO:0034605">
    <property type="term" value="P:cellular response to heat"/>
    <property type="evidence" value="ECO:0007669"/>
    <property type="project" value="TreeGrafter"/>
</dbReference>
<dbReference type="PANTHER" id="PTHR43670:SF118">
    <property type="entry name" value="HSP20_ALPHA CRYSTALLIN FAMILY PROTEIN"/>
    <property type="match status" value="1"/>
</dbReference>
<evidence type="ECO:0000259" key="7">
    <source>
        <dbReference type="PROSITE" id="PS01031"/>
    </source>
</evidence>
<dbReference type="Pfam" id="PF00011">
    <property type="entry name" value="HSP20"/>
    <property type="match status" value="1"/>
</dbReference>
<dbReference type="PANTHER" id="PTHR43670">
    <property type="entry name" value="HEAT SHOCK PROTEIN 26"/>
    <property type="match status" value="1"/>
</dbReference>
<keyword evidence="6" id="KW-0812">Transmembrane</keyword>
<organism evidence="8 9">
    <name type="scientific">Morus notabilis</name>
    <dbReference type="NCBI Taxonomy" id="981085"/>
    <lineage>
        <taxon>Eukaryota</taxon>
        <taxon>Viridiplantae</taxon>
        <taxon>Streptophyta</taxon>
        <taxon>Embryophyta</taxon>
        <taxon>Tracheophyta</taxon>
        <taxon>Spermatophyta</taxon>
        <taxon>Magnoliopsida</taxon>
        <taxon>eudicotyledons</taxon>
        <taxon>Gunneridae</taxon>
        <taxon>Pentapetalae</taxon>
        <taxon>rosids</taxon>
        <taxon>fabids</taxon>
        <taxon>Rosales</taxon>
        <taxon>Moraceae</taxon>
        <taxon>Moreae</taxon>
        <taxon>Morus</taxon>
    </lineage>
</organism>
<comment type="subcellular location">
    <subcellularLocation>
        <location evidence="1">Cell membrane</location>
        <topology evidence="1">Single-pass membrane protein</topology>
    </subcellularLocation>
</comment>
<feature type="transmembrane region" description="Helical" evidence="6">
    <location>
        <begin position="108"/>
        <end position="124"/>
    </location>
</feature>
<keyword evidence="6" id="KW-0472">Membrane</keyword>
<evidence type="ECO:0000256" key="5">
    <source>
        <dbReference type="RuleBase" id="RU003616"/>
    </source>
</evidence>
<evidence type="ECO:0000313" key="8">
    <source>
        <dbReference type="EMBL" id="EXB31239.1"/>
    </source>
</evidence>
<dbReference type="InterPro" id="IPR008978">
    <property type="entry name" value="HSP20-like_chaperone"/>
</dbReference>
<dbReference type="PROSITE" id="PS01031">
    <property type="entry name" value="SHSP"/>
    <property type="match status" value="1"/>
</dbReference>
<evidence type="ECO:0000256" key="4">
    <source>
        <dbReference type="PROSITE-ProRule" id="PRU00285"/>
    </source>
</evidence>
<dbReference type="eggNOG" id="KOG0710">
    <property type="taxonomic scope" value="Eukaryota"/>
</dbReference>
<accession>W9QEJ7</accession>
<gene>
    <name evidence="8" type="ORF">L484_014720</name>
</gene>
<dbReference type="Gene3D" id="2.60.40.790">
    <property type="match status" value="1"/>
</dbReference>
<sequence length="135" mass="15831">MDEEFEPFCQWRRGQERDILEVHLKGFKREHLRVQMNNGHILTISGEQSVEDYKIRRFRKEIKVSKDCTPDQIRAKFASGILYITLPMRKTAFRLRDGMLRMEMTRKMALSVALVVAVGGFLIWKSTSIPVPLVY</sequence>
<comment type="similarity">
    <text evidence="4 5">Belongs to the small heat shock protein (HSP20) family.</text>
</comment>
<keyword evidence="2" id="KW-1003">Cell membrane</keyword>
<name>W9QEJ7_9ROSA</name>
<dbReference type="OrthoDB" id="1431247at2759"/>
<evidence type="ECO:0000313" key="9">
    <source>
        <dbReference type="Proteomes" id="UP000030645"/>
    </source>
</evidence>
<evidence type="ECO:0000256" key="2">
    <source>
        <dbReference type="ARBA" id="ARBA00022475"/>
    </source>
</evidence>
<evidence type="ECO:0000256" key="1">
    <source>
        <dbReference type="ARBA" id="ARBA00004162"/>
    </source>
</evidence>
<reference evidence="9" key="1">
    <citation type="submission" date="2013-01" db="EMBL/GenBank/DDBJ databases">
        <title>Draft Genome Sequence of a Mulberry Tree, Morus notabilis C.K. Schneid.</title>
        <authorList>
            <person name="He N."/>
            <person name="Zhao S."/>
        </authorList>
    </citation>
    <scope>NUCLEOTIDE SEQUENCE</scope>
</reference>
<dbReference type="KEGG" id="mnt:21397847"/>
<dbReference type="GO" id="GO:0006952">
    <property type="term" value="P:defense response"/>
    <property type="evidence" value="ECO:0007669"/>
    <property type="project" value="UniProtKB-KW"/>
</dbReference>
<proteinExistence type="inferred from homology"/>